<evidence type="ECO:0000313" key="1">
    <source>
        <dbReference type="EMBL" id="DAE26626.1"/>
    </source>
</evidence>
<reference evidence="1" key="1">
    <citation type="journal article" date="2021" name="Proc. Natl. Acad. Sci. U.S.A.">
        <title>A Catalog of Tens of Thousands of Viruses from Human Metagenomes Reveals Hidden Associations with Chronic Diseases.</title>
        <authorList>
            <person name="Tisza M.J."/>
            <person name="Buck C.B."/>
        </authorList>
    </citation>
    <scope>NUCLEOTIDE SEQUENCE</scope>
    <source>
        <strain evidence="1">CtaCq7</strain>
    </source>
</reference>
<protein>
    <submittedName>
        <fullName evidence="1">Uncharacterized protein</fullName>
    </submittedName>
</protein>
<dbReference type="EMBL" id="BK015821">
    <property type="protein sequence ID" value="DAE26626.1"/>
    <property type="molecule type" value="Genomic_DNA"/>
</dbReference>
<proteinExistence type="predicted"/>
<accession>A0A8S5R659</accession>
<sequence length="229" mass="28285">MIELIKEQCNNNLTFKCTWLDINRLYKENWNKFFKKKYNQEGVFIFIKSIRVLIKQVDKNLLETMSYKKFENRITDMFRSFREQMCTYYRIPDFLDNYYYQDFNKIRNIIIGTYDFDKIMQTWVELGLLKYEKELLVNNSYEEMWALIKEYPRNIFLKSKYFITQVENYVADCWYTITTPQKELYELFRNEVFKAKPITRVWVLNSDVKVPTIEEINKEFKEKLEKIKI</sequence>
<name>A0A8S5R659_9CAUD</name>
<organism evidence="1">
    <name type="scientific">Ackermannviridae sp. ctaCq7</name>
    <dbReference type="NCBI Taxonomy" id="2827294"/>
    <lineage>
        <taxon>Viruses</taxon>
        <taxon>Duplodnaviria</taxon>
        <taxon>Heunggongvirae</taxon>
        <taxon>Uroviricota</taxon>
        <taxon>Caudoviricetes</taxon>
        <taxon>Pantevenvirales</taxon>
        <taxon>Ackermannviridae</taxon>
    </lineage>
</organism>